<keyword evidence="1" id="KW-0472">Membrane</keyword>
<organism evidence="2 4">
    <name type="scientific">Adineta steineri</name>
    <dbReference type="NCBI Taxonomy" id="433720"/>
    <lineage>
        <taxon>Eukaryota</taxon>
        <taxon>Metazoa</taxon>
        <taxon>Spiralia</taxon>
        <taxon>Gnathifera</taxon>
        <taxon>Rotifera</taxon>
        <taxon>Eurotatoria</taxon>
        <taxon>Bdelloidea</taxon>
        <taxon>Adinetida</taxon>
        <taxon>Adinetidae</taxon>
        <taxon>Adineta</taxon>
    </lineage>
</organism>
<dbReference type="EMBL" id="CAJOAZ010000034">
    <property type="protein sequence ID" value="CAF3499227.1"/>
    <property type="molecule type" value="Genomic_DNA"/>
</dbReference>
<reference evidence="2" key="1">
    <citation type="submission" date="2021-02" db="EMBL/GenBank/DDBJ databases">
        <authorList>
            <person name="Nowell W R."/>
        </authorList>
    </citation>
    <scope>NUCLEOTIDE SEQUENCE</scope>
</reference>
<name>A0A815Q6S3_9BILA</name>
<dbReference type="Proteomes" id="UP000663845">
    <property type="component" value="Unassembled WGS sequence"/>
</dbReference>
<evidence type="ECO:0000313" key="3">
    <source>
        <dbReference type="EMBL" id="CAF3499227.1"/>
    </source>
</evidence>
<evidence type="ECO:0000313" key="4">
    <source>
        <dbReference type="Proteomes" id="UP000663845"/>
    </source>
</evidence>
<evidence type="ECO:0008006" key="5">
    <source>
        <dbReference type="Google" id="ProtNLM"/>
    </source>
</evidence>
<proteinExistence type="predicted"/>
<evidence type="ECO:0000256" key="1">
    <source>
        <dbReference type="SAM" id="Phobius"/>
    </source>
</evidence>
<dbReference type="EMBL" id="CAJNOG010001621">
    <property type="protein sequence ID" value="CAF1459113.1"/>
    <property type="molecule type" value="Genomic_DNA"/>
</dbReference>
<dbReference type="Proteomes" id="UP000663844">
    <property type="component" value="Unassembled WGS sequence"/>
</dbReference>
<dbReference type="AlphaFoldDB" id="A0A815Q6S3"/>
<feature type="transmembrane region" description="Helical" evidence="1">
    <location>
        <begin position="20"/>
        <end position="41"/>
    </location>
</feature>
<feature type="transmembrane region" description="Helical" evidence="1">
    <location>
        <begin position="166"/>
        <end position="188"/>
    </location>
</feature>
<comment type="caution">
    <text evidence="2">The sequence shown here is derived from an EMBL/GenBank/DDBJ whole genome shotgun (WGS) entry which is preliminary data.</text>
</comment>
<feature type="transmembrane region" description="Helical" evidence="1">
    <location>
        <begin position="127"/>
        <end position="146"/>
    </location>
</feature>
<dbReference type="Gene3D" id="1.20.1070.10">
    <property type="entry name" value="Rhodopsin 7-helix transmembrane proteins"/>
    <property type="match status" value="1"/>
</dbReference>
<keyword evidence="1" id="KW-1133">Transmembrane helix</keyword>
<keyword evidence="1" id="KW-0812">Transmembrane</keyword>
<protein>
    <recommendedName>
        <fullName evidence="5">G-protein coupled receptors family 1 profile domain-containing protein</fullName>
    </recommendedName>
</protein>
<sequence length="212" mass="25013">MSFAALLPAVQDYFTRYGMTTYSISGIWGLNVSAVPLIWGLDHASPFLYNQVACEMFFYFRHSFNQMLRTFFVLACADRYACCSDRQKVRAFSQSLRQMRRRIVPSMSSEPGGNILRKRDRDMLRMLLIELVICTITLSPNTFTHIYKSATANVIKSKDRQQIETFVYYIARLFLLYLANAFSFWVYVSTSQTYRLELKNLFIKWYKFFIRN</sequence>
<accession>A0A815Q6S3</accession>
<evidence type="ECO:0000313" key="2">
    <source>
        <dbReference type="EMBL" id="CAF1459113.1"/>
    </source>
</evidence>
<gene>
    <name evidence="2" type="ORF">JYZ213_LOCUS41146</name>
    <name evidence="3" type="ORF">OXD698_LOCUS1214</name>
</gene>